<feature type="compositionally biased region" description="Gly residues" evidence="5">
    <location>
        <begin position="24"/>
        <end position="33"/>
    </location>
</feature>
<reference evidence="6 7" key="1">
    <citation type="journal article" date="2024" name="Nat. Commun.">
        <title>Phylogenomics reveals the evolutionary origins of lichenization in chlorophyte algae.</title>
        <authorList>
            <person name="Puginier C."/>
            <person name="Libourel C."/>
            <person name="Otte J."/>
            <person name="Skaloud P."/>
            <person name="Haon M."/>
            <person name="Grisel S."/>
            <person name="Petersen M."/>
            <person name="Berrin J.G."/>
            <person name="Delaux P.M."/>
            <person name="Dal Grande F."/>
            <person name="Keller J."/>
        </authorList>
    </citation>
    <scope>NUCLEOTIDE SEQUENCE [LARGE SCALE GENOMIC DNA]</scope>
    <source>
        <strain evidence="6 7">SAG 2523</strain>
    </source>
</reference>
<evidence type="ECO:0000256" key="4">
    <source>
        <dbReference type="SAM" id="Coils"/>
    </source>
</evidence>
<evidence type="ECO:0000256" key="5">
    <source>
        <dbReference type="SAM" id="MobiDB-lite"/>
    </source>
</evidence>
<dbReference type="Pfam" id="PF03357">
    <property type="entry name" value="Snf7"/>
    <property type="match status" value="1"/>
</dbReference>
<feature type="coiled-coil region" evidence="4">
    <location>
        <begin position="61"/>
        <end position="117"/>
    </location>
</feature>
<proteinExistence type="inferred from homology"/>
<feature type="compositionally biased region" description="Acidic residues" evidence="5">
    <location>
        <begin position="243"/>
        <end position="255"/>
    </location>
</feature>
<name>A0AAW1T8F4_9CHLO</name>
<dbReference type="Gene3D" id="1.10.287.1060">
    <property type="entry name" value="ESAT-6-like"/>
    <property type="match status" value="1"/>
</dbReference>
<feature type="region of interest" description="Disordered" evidence="5">
    <location>
        <begin position="1"/>
        <end position="41"/>
    </location>
</feature>
<protein>
    <submittedName>
        <fullName evidence="6">Uncharacterized protein</fullName>
    </submittedName>
</protein>
<organism evidence="6 7">
    <name type="scientific">Apatococcus fuscideae</name>
    <dbReference type="NCBI Taxonomy" id="2026836"/>
    <lineage>
        <taxon>Eukaryota</taxon>
        <taxon>Viridiplantae</taxon>
        <taxon>Chlorophyta</taxon>
        <taxon>core chlorophytes</taxon>
        <taxon>Trebouxiophyceae</taxon>
        <taxon>Chlorellales</taxon>
        <taxon>Chlorellaceae</taxon>
        <taxon>Apatococcus</taxon>
    </lineage>
</organism>
<comment type="similarity">
    <text evidence="2">Belongs to the SNF7 family.</text>
</comment>
<evidence type="ECO:0000256" key="3">
    <source>
        <dbReference type="ARBA" id="ARBA00022753"/>
    </source>
</evidence>
<dbReference type="Proteomes" id="UP001485043">
    <property type="component" value="Unassembled WGS sequence"/>
</dbReference>
<dbReference type="PANTHER" id="PTHR22761">
    <property type="entry name" value="CHARGED MULTIVESICULAR BODY PROTEIN"/>
    <property type="match status" value="1"/>
</dbReference>
<dbReference type="GO" id="GO:0005771">
    <property type="term" value="C:multivesicular body"/>
    <property type="evidence" value="ECO:0007669"/>
    <property type="project" value="TreeGrafter"/>
</dbReference>
<sequence>MFGKLFGKNKEAGGQIGPRPASNFGGGGGGGNQNSGSRTVEAIQKLGETEELLMKRRTLLEKKCTQEAERAREQMKAKNKRGALMSLKKKKMFEMQLEQVENNIFRLNEQQNMLEGQRTTVETLVSMQNASRVSKQQMQEMKVDDVDKVLDEINDQNDQLQQINTAMQTPIGDAANMDDDELARELEEMEAEELDEQLLQPAPAPTRIAPSRAQPAAATAAPSRGQAQAMPAAPARKQKTPEEMELEALEAEMAL</sequence>
<evidence type="ECO:0000256" key="2">
    <source>
        <dbReference type="ARBA" id="ARBA00006190"/>
    </source>
</evidence>
<feature type="region of interest" description="Disordered" evidence="5">
    <location>
        <begin position="189"/>
        <end position="255"/>
    </location>
</feature>
<dbReference type="PANTHER" id="PTHR22761:SF10">
    <property type="entry name" value="GH13992P"/>
    <property type="match status" value="1"/>
</dbReference>
<dbReference type="GO" id="GO:0009898">
    <property type="term" value="C:cytoplasmic side of plasma membrane"/>
    <property type="evidence" value="ECO:0007669"/>
    <property type="project" value="TreeGrafter"/>
</dbReference>
<keyword evidence="3" id="KW-0967">Endosome</keyword>
<keyword evidence="4" id="KW-0175">Coiled coil</keyword>
<comment type="subcellular location">
    <subcellularLocation>
        <location evidence="1">Endosome</location>
    </subcellularLocation>
</comment>
<evidence type="ECO:0000256" key="1">
    <source>
        <dbReference type="ARBA" id="ARBA00004177"/>
    </source>
</evidence>
<dbReference type="EMBL" id="JALJOV010000303">
    <property type="protein sequence ID" value="KAK9864917.1"/>
    <property type="molecule type" value="Genomic_DNA"/>
</dbReference>
<dbReference type="GO" id="GO:0006900">
    <property type="term" value="P:vesicle budding from membrane"/>
    <property type="evidence" value="ECO:0007669"/>
    <property type="project" value="TreeGrafter"/>
</dbReference>
<comment type="caution">
    <text evidence="6">The sequence shown here is derived from an EMBL/GenBank/DDBJ whole genome shotgun (WGS) entry which is preliminary data.</text>
</comment>
<dbReference type="AlphaFoldDB" id="A0AAW1T8F4"/>
<evidence type="ECO:0000313" key="7">
    <source>
        <dbReference type="Proteomes" id="UP001485043"/>
    </source>
</evidence>
<dbReference type="GO" id="GO:0000815">
    <property type="term" value="C:ESCRT III complex"/>
    <property type="evidence" value="ECO:0007669"/>
    <property type="project" value="TreeGrafter"/>
</dbReference>
<accession>A0AAW1T8F4</accession>
<evidence type="ECO:0000313" key="6">
    <source>
        <dbReference type="EMBL" id="KAK9864917.1"/>
    </source>
</evidence>
<keyword evidence="7" id="KW-1185">Reference proteome</keyword>
<dbReference type="GO" id="GO:0032511">
    <property type="term" value="P:late endosome to vacuole transport via multivesicular body sorting pathway"/>
    <property type="evidence" value="ECO:0007669"/>
    <property type="project" value="TreeGrafter"/>
</dbReference>
<feature type="compositionally biased region" description="Low complexity" evidence="5">
    <location>
        <begin position="209"/>
        <end position="229"/>
    </location>
</feature>
<gene>
    <name evidence="6" type="ORF">WJX84_011812</name>
</gene>
<dbReference type="InterPro" id="IPR005024">
    <property type="entry name" value="Snf7_fam"/>
</dbReference>